<feature type="binding site" evidence="3">
    <location>
        <position position="85"/>
    </location>
    <ligand>
        <name>Zn(2+)</name>
        <dbReference type="ChEBI" id="CHEBI:29105"/>
        <label>1</label>
    </ligand>
</feature>
<dbReference type="NCBIfam" id="TIGR01879">
    <property type="entry name" value="hydantase"/>
    <property type="match status" value="1"/>
</dbReference>
<dbReference type="Gene3D" id="3.40.630.10">
    <property type="entry name" value="Zn peptidases"/>
    <property type="match status" value="1"/>
</dbReference>
<dbReference type="AlphaFoldDB" id="A0A0A7S0D0"/>
<evidence type="ECO:0000313" key="5">
    <source>
        <dbReference type="EMBL" id="AJA44994.1"/>
    </source>
</evidence>
<feature type="binding site" evidence="3">
    <location>
        <position position="96"/>
    </location>
    <ligand>
        <name>Zn(2+)</name>
        <dbReference type="ChEBI" id="CHEBI:29105"/>
        <label>2</label>
    </ligand>
</feature>
<dbReference type="EC" id="3.5.1.87" evidence="5"/>
<dbReference type="OrthoDB" id="9808195at2"/>
<keyword evidence="3" id="KW-0862">Zinc</keyword>
<feature type="domain" description="Peptidase M20 dimerisation" evidence="4">
    <location>
        <begin position="211"/>
        <end position="313"/>
    </location>
</feature>
<dbReference type="KEGG" id="fpp:FPB0191_01170"/>
<dbReference type="InterPro" id="IPR036264">
    <property type="entry name" value="Bact_exopeptidase_dim_dom"/>
</dbReference>
<comment type="similarity">
    <text evidence="1">Belongs to the peptidase M20 family.</text>
</comment>
<dbReference type="PIRSF" id="PIRSF001235">
    <property type="entry name" value="Amidase_carbamoylase"/>
    <property type="match status" value="1"/>
</dbReference>
<dbReference type="Pfam" id="PF07687">
    <property type="entry name" value="M20_dimer"/>
    <property type="match status" value="1"/>
</dbReference>
<reference evidence="5 6" key="1">
    <citation type="journal article" date="2014" name="Appl. Environ. Microbiol.">
        <title>Gut symbionts from distinct hosts exhibit genotoxic activity via divergent colibactin biosynthetic pathways.</title>
        <authorList>
            <person name="Engel P."/>
            <person name="Vizcaino M.I."/>
            <person name="Crawford J.M."/>
        </authorList>
    </citation>
    <scope>NUCLEOTIDE SEQUENCE [LARGE SCALE GENOMIC DNA]</scope>
    <source>
        <strain evidence="5 6">PEB0191</strain>
    </source>
</reference>
<feature type="binding site" evidence="3">
    <location>
        <position position="385"/>
    </location>
    <ligand>
        <name>Zn(2+)</name>
        <dbReference type="ChEBI" id="CHEBI:29105"/>
        <label>2</label>
    </ligand>
</feature>
<dbReference type="GO" id="GO:0016813">
    <property type="term" value="F:hydrolase activity, acting on carbon-nitrogen (but not peptide) bonds, in linear amidines"/>
    <property type="evidence" value="ECO:0007669"/>
    <property type="project" value="InterPro"/>
</dbReference>
<feature type="binding site" evidence="3">
    <location>
        <position position="131"/>
    </location>
    <ligand>
        <name>Zn(2+)</name>
        <dbReference type="ChEBI" id="CHEBI:29105"/>
        <label>2</label>
    </ligand>
</feature>
<evidence type="ECO:0000256" key="2">
    <source>
        <dbReference type="ARBA" id="ARBA00022801"/>
    </source>
</evidence>
<feature type="binding site" evidence="3">
    <location>
        <position position="96"/>
    </location>
    <ligand>
        <name>Zn(2+)</name>
        <dbReference type="ChEBI" id="CHEBI:29105"/>
        <label>1</label>
    </ligand>
</feature>
<dbReference type="InterPro" id="IPR002933">
    <property type="entry name" value="Peptidase_M20"/>
</dbReference>
<keyword evidence="3" id="KW-0479">Metal-binding</keyword>
<dbReference type="CDD" id="cd03884">
    <property type="entry name" value="M20_bAS"/>
    <property type="match status" value="1"/>
</dbReference>
<dbReference type="STRING" id="1267021.FPB0191_01170"/>
<protein>
    <submittedName>
        <fullName evidence="5">Amidase, hydantoinase/carbamoylase family</fullName>
        <ecNumber evidence="5">3.5.1.87</ecNumber>
    </submittedName>
</protein>
<dbReference type="Proteomes" id="UP000030901">
    <property type="component" value="Chromosome"/>
</dbReference>
<dbReference type="InterPro" id="IPR011650">
    <property type="entry name" value="Peptidase_M20_dimer"/>
</dbReference>
<organism evidence="5 6">
    <name type="scientific">Frischella perrara</name>
    <dbReference type="NCBI Taxonomy" id="1267021"/>
    <lineage>
        <taxon>Bacteria</taxon>
        <taxon>Pseudomonadati</taxon>
        <taxon>Pseudomonadota</taxon>
        <taxon>Gammaproteobacteria</taxon>
        <taxon>Orbales</taxon>
        <taxon>Orbaceae</taxon>
        <taxon>Frischella</taxon>
    </lineage>
</organism>
<keyword evidence="2 5" id="KW-0378">Hydrolase</keyword>
<evidence type="ECO:0000259" key="4">
    <source>
        <dbReference type="Pfam" id="PF07687"/>
    </source>
</evidence>
<name>A0A0A7S0D0_FRIPE</name>
<evidence type="ECO:0000313" key="6">
    <source>
        <dbReference type="Proteomes" id="UP000030901"/>
    </source>
</evidence>
<gene>
    <name evidence="5" type="ORF">FPB0191_01170</name>
</gene>
<dbReference type="SUPFAM" id="SSF53187">
    <property type="entry name" value="Zn-dependent exopeptidases"/>
    <property type="match status" value="1"/>
</dbReference>
<dbReference type="GO" id="GO:0046872">
    <property type="term" value="F:metal ion binding"/>
    <property type="evidence" value="ECO:0007669"/>
    <property type="project" value="UniProtKB-KW"/>
</dbReference>
<evidence type="ECO:0000256" key="3">
    <source>
        <dbReference type="PIRSR" id="PIRSR001235-1"/>
    </source>
</evidence>
<proteinExistence type="inferred from homology"/>
<dbReference type="SUPFAM" id="SSF55031">
    <property type="entry name" value="Bacterial exopeptidase dimerisation domain"/>
    <property type="match status" value="1"/>
</dbReference>
<dbReference type="Pfam" id="PF01546">
    <property type="entry name" value="Peptidase_M20"/>
    <property type="match status" value="1"/>
</dbReference>
<keyword evidence="6" id="KW-1185">Reference proteome</keyword>
<dbReference type="RefSeq" id="WP_039104606.1">
    <property type="nucleotide sequence ID" value="NZ_CP009056.1"/>
</dbReference>
<feature type="binding site" evidence="3">
    <location>
        <position position="192"/>
    </location>
    <ligand>
        <name>Zn(2+)</name>
        <dbReference type="ChEBI" id="CHEBI:29105"/>
        <label>1</label>
    </ligand>
</feature>
<dbReference type="PANTHER" id="PTHR32494:SF5">
    <property type="entry name" value="ALLANTOATE AMIDOHYDROLASE"/>
    <property type="match status" value="1"/>
</dbReference>
<dbReference type="HOGENOM" id="CLU_024588_2_1_6"/>
<comment type="cofactor">
    <cofactor evidence="3">
        <name>Zn(2+)</name>
        <dbReference type="ChEBI" id="CHEBI:29105"/>
    </cofactor>
    <text evidence="3">Binds 2 Zn(2+) ions per subunit.</text>
</comment>
<dbReference type="InterPro" id="IPR010158">
    <property type="entry name" value="Amidase_Cbmase"/>
</dbReference>
<dbReference type="Gene3D" id="3.30.70.360">
    <property type="match status" value="1"/>
</dbReference>
<dbReference type="PANTHER" id="PTHR32494">
    <property type="entry name" value="ALLANTOATE DEIMINASE-RELATED"/>
    <property type="match status" value="1"/>
</dbReference>
<dbReference type="NCBIfam" id="NF006771">
    <property type="entry name" value="PRK09290.1-5"/>
    <property type="match status" value="1"/>
</dbReference>
<evidence type="ECO:0000256" key="1">
    <source>
        <dbReference type="ARBA" id="ARBA00006153"/>
    </source>
</evidence>
<dbReference type="NCBIfam" id="NF006769">
    <property type="entry name" value="PRK09290.1-3"/>
    <property type="match status" value="1"/>
</dbReference>
<dbReference type="EMBL" id="CP009056">
    <property type="protein sequence ID" value="AJA44994.1"/>
    <property type="molecule type" value="Genomic_DNA"/>
</dbReference>
<sequence>MKNRTLPQININRLEQMLSDFAQIGKTDKGGVTRLTLTKVDQQARDLLISISKTAGFKIRIDNFGNIFIRRNGLEDLPVVMTGSHGDSQPRGGRYDGIYGVLAGLEVLLTLNDFNIQTRHPIELVMWTNEEGSRFAPAMMGSAIFTEQLEIETAYKIKDKDGISVKEALEKIGYIGTDKVIGQPIKAVIEAHIEQGPILELNNQTIGIVTGAFGQRWFEVKLTGLAMHAGTTPVNMRQDAILGMAHCIVALNRLALKPSSNDVRLTVGMITASPNSRNVVADEAFFTIDMRHYDADLLADLEIQLRSELTSIADQLNLNINIQRVLSMPAIHFDEQCIDAVRKAVTKNHYASREMISGAGHDACHLSTIAPTSMIFIPCIKGLSHNESEAITTEWCQAGANVLLDTLLILAENGGD</sequence>
<dbReference type="GO" id="GO:0050538">
    <property type="term" value="F:N-carbamoyl-L-amino-acid hydrolase activity"/>
    <property type="evidence" value="ECO:0007669"/>
    <property type="project" value="UniProtKB-EC"/>
</dbReference>
<accession>A0A0A7S0D0</accession>